<dbReference type="SMART" id="SM00358">
    <property type="entry name" value="DSRM"/>
    <property type="match status" value="2"/>
</dbReference>
<feature type="domain" description="DRBM" evidence="4">
    <location>
        <begin position="1"/>
        <end position="64"/>
    </location>
</feature>
<evidence type="ECO:0000256" key="3">
    <source>
        <dbReference type="SAM" id="MobiDB-lite"/>
    </source>
</evidence>
<evidence type="ECO:0000259" key="4">
    <source>
        <dbReference type="PROSITE" id="PS50137"/>
    </source>
</evidence>
<dbReference type="GO" id="GO:0016442">
    <property type="term" value="C:RISC complex"/>
    <property type="evidence" value="ECO:0007669"/>
    <property type="project" value="TreeGrafter"/>
</dbReference>
<organism evidence="5 6">
    <name type="scientific">Glossina brevipalpis</name>
    <dbReference type="NCBI Taxonomy" id="37001"/>
    <lineage>
        <taxon>Eukaryota</taxon>
        <taxon>Metazoa</taxon>
        <taxon>Ecdysozoa</taxon>
        <taxon>Arthropoda</taxon>
        <taxon>Hexapoda</taxon>
        <taxon>Insecta</taxon>
        <taxon>Pterygota</taxon>
        <taxon>Neoptera</taxon>
        <taxon>Endopterygota</taxon>
        <taxon>Diptera</taxon>
        <taxon>Brachycera</taxon>
        <taxon>Muscomorpha</taxon>
        <taxon>Hippoboscoidea</taxon>
        <taxon>Glossinidae</taxon>
        <taxon>Glossina</taxon>
    </lineage>
</organism>
<dbReference type="PROSITE" id="PS50137">
    <property type="entry name" value="DS_RBD"/>
    <property type="match status" value="2"/>
</dbReference>
<dbReference type="PANTHER" id="PTHR46205">
    <property type="entry name" value="LOQUACIOUS, ISOFORM B"/>
    <property type="match status" value="1"/>
</dbReference>
<dbReference type="InterPro" id="IPR051247">
    <property type="entry name" value="RLC_Component"/>
</dbReference>
<evidence type="ECO:0000313" key="5">
    <source>
        <dbReference type="EnsemblMetazoa" id="GBRI045052-PA"/>
    </source>
</evidence>
<dbReference type="GO" id="GO:0030422">
    <property type="term" value="P:siRNA processing"/>
    <property type="evidence" value="ECO:0007669"/>
    <property type="project" value="TreeGrafter"/>
</dbReference>
<accession>A0A1A9X5L8</accession>
<dbReference type="GO" id="GO:0035197">
    <property type="term" value="F:siRNA binding"/>
    <property type="evidence" value="ECO:0007669"/>
    <property type="project" value="TreeGrafter"/>
</dbReference>
<dbReference type="CDD" id="cd00048">
    <property type="entry name" value="DSRM_SF"/>
    <property type="match status" value="1"/>
</dbReference>
<dbReference type="GO" id="GO:0070578">
    <property type="term" value="C:RISC-loading complex"/>
    <property type="evidence" value="ECO:0007669"/>
    <property type="project" value="TreeGrafter"/>
</dbReference>
<feature type="region of interest" description="Disordered" evidence="3">
    <location>
        <begin position="349"/>
        <end position="368"/>
    </location>
</feature>
<dbReference type="Pfam" id="PF00035">
    <property type="entry name" value="dsrm"/>
    <property type="match status" value="2"/>
</dbReference>
<dbReference type="GO" id="GO:0005737">
    <property type="term" value="C:cytoplasm"/>
    <property type="evidence" value="ECO:0007669"/>
    <property type="project" value="TreeGrafter"/>
</dbReference>
<dbReference type="EnsemblMetazoa" id="GBRI045052-RA">
    <property type="protein sequence ID" value="GBRI045052-PA"/>
    <property type="gene ID" value="GBRI045052"/>
</dbReference>
<dbReference type="GO" id="GO:0003725">
    <property type="term" value="F:double-stranded RNA binding"/>
    <property type="evidence" value="ECO:0007669"/>
    <property type="project" value="TreeGrafter"/>
</dbReference>
<keyword evidence="1 2" id="KW-0694">RNA-binding</keyword>
<name>A0A1A9X5L8_9MUSC</name>
<evidence type="ECO:0000313" key="6">
    <source>
        <dbReference type="Proteomes" id="UP000091820"/>
    </source>
</evidence>
<dbReference type="Proteomes" id="UP000091820">
    <property type="component" value="Unassembled WGS sequence"/>
</dbReference>
<reference evidence="6" key="1">
    <citation type="submission" date="2014-03" db="EMBL/GenBank/DDBJ databases">
        <authorList>
            <person name="Aksoy S."/>
            <person name="Warren W."/>
            <person name="Wilson R.K."/>
        </authorList>
    </citation>
    <scope>NUCLEOTIDE SEQUENCE [LARGE SCALE GENOMIC DNA]</scope>
    <source>
        <strain evidence="6">IAEA</strain>
    </source>
</reference>
<protein>
    <recommendedName>
        <fullName evidence="4">DRBM domain-containing protein</fullName>
    </recommendedName>
</protein>
<dbReference type="PANTHER" id="PTHR46205:SF4">
    <property type="entry name" value="LD06392P"/>
    <property type="match status" value="1"/>
</dbReference>
<evidence type="ECO:0000256" key="2">
    <source>
        <dbReference type="PROSITE-ProRule" id="PRU00266"/>
    </source>
</evidence>
<dbReference type="STRING" id="37001.A0A1A9X5L8"/>
<proteinExistence type="predicted"/>
<feature type="domain" description="DRBM" evidence="4">
    <location>
        <begin position="84"/>
        <end position="152"/>
    </location>
</feature>
<dbReference type="AlphaFoldDB" id="A0A1A9X5L8"/>
<sequence length="544" mass="60234">MVSVLQEYCAKNRLSAPVYVWTDTETGPFKCIVSVMDVEGHGHGRSKRDAKHLAATDAFKKLQTTHAIIDEIPQNEQMQIPIIDMIAVLRDYCIQHRYPIPTFEIVQDGGTPSAPEFLAICSIASIQKSGKSDNKKDARQKAASAMLSAMQSHSVPKPNSDIEIIALDERMQEFESELYQKFKTYRQLTDSVPGEISGVPICERHNYFRKFNDQLRAEANNILAKACLSDKQKVNKIFAALKITPKIYKIPALYGLGSLAQPITNGVQSTLSEKKDRYTAAAGANNDDLKETLLNNADNFLKSNAIVDQNFNLKAKNHRYQNVTNFTNNYTINKYSSGFVPIKFPDVDKSSSHQNNHSQIQNDDTNNWSSGDMKLGMLPHKQAKRNQISSQYYNSNSDHLSITGNSANTNVPNYRSYDAGAYSRYYVPSMNEASYSIGNEMEESVPFDVYGSDGQYPGSGGEYSYTFPIAQKTAPPRTRSELSHKALLAKSFLIPLASAAVLGIAAALVSNPLLLQLGTVSSAGPVVVGKRKRRDLLTLNSNSK</sequence>
<dbReference type="GO" id="GO:0005634">
    <property type="term" value="C:nucleus"/>
    <property type="evidence" value="ECO:0007669"/>
    <property type="project" value="TreeGrafter"/>
</dbReference>
<evidence type="ECO:0000256" key="1">
    <source>
        <dbReference type="ARBA" id="ARBA00022884"/>
    </source>
</evidence>
<dbReference type="Gene3D" id="3.30.160.20">
    <property type="match status" value="2"/>
</dbReference>
<dbReference type="GO" id="GO:0070920">
    <property type="term" value="P:regulation of regulatory ncRNA processing"/>
    <property type="evidence" value="ECO:0007669"/>
    <property type="project" value="TreeGrafter"/>
</dbReference>
<dbReference type="InterPro" id="IPR014720">
    <property type="entry name" value="dsRBD_dom"/>
</dbReference>
<dbReference type="VEuPathDB" id="VectorBase:GBRI045052"/>
<reference evidence="5" key="2">
    <citation type="submission" date="2020-05" db="UniProtKB">
        <authorList>
            <consortium name="EnsemblMetazoa"/>
        </authorList>
    </citation>
    <scope>IDENTIFICATION</scope>
    <source>
        <strain evidence="5">IAEA</strain>
    </source>
</reference>
<dbReference type="SUPFAM" id="SSF54768">
    <property type="entry name" value="dsRNA-binding domain-like"/>
    <property type="match status" value="2"/>
</dbReference>
<keyword evidence="6" id="KW-1185">Reference proteome</keyword>